<dbReference type="GO" id="GO:0005737">
    <property type="term" value="C:cytoplasm"/>
    <property type="evidence" value="ECO:0007669"/>
    <property type="project" value="TreeGrafter"/>
</dbReference>
<sequence>MIPSLEQALEGGARCFQLREKDLSPNALLELALEMNERITRCGGFLIINDRADIAEMAGAAGVHLTENSVPASAVKKQFPRLKIGVSTHTLEGALNAEKNGADFITFSPIFETPSKKEFGPPQGLDRLKEVIETTHIPVLALGGVKKGHLETILNLGAHGVAMISGIWSGSNIEQNTFEYIKILSRT</sequence>
<dbReference type="SUPFAM" id="SSF51391">
    <property type="entry name" value="Thiamin phosphate synthase"/>
    <property type="match status" value="1"/>
</dbReference>
<dbReference type="CDD" id="cd00564">
    <property type="entry name" value="TMP_TenI"/>
    <property type="match status" value="1"/>
</dbReference>
<feature type="domain" description="Thiamine phosphate synthase/TenI" evidence="3">
    <location>
        <begin position="4"/>
        <end position="167"/>
    </location>
</feature>
<reference evidence="5" key="1">
    <citation type="submission" date="2020-02" db="EMBL/GenBank/DDBJ databases">
        <title>Genomic and physiological characterization of two novel Nitrospinaceae genera.</title>
        <authorList>
            <person name="Mueller A.J."/>
            <person name="Jung M.-Y."/>
            <person name="Strachan C.R."/>
            <person name="Herbold C.W."/>
            <person name="Kirkegaard R.H."/>
            <person name="Daims H."/>
        </authorList>
    </citation>
    <scope>NUCLEOTIDE SEQUENCE [LARGE SCALE GENOMIC DNA]</scope>
</reference>
<dbReference type="GO" id="GO:0009228">
    <property type="term" value="P:thiamine biosynthetic process"/>
    <property type="evidence" value="ECO:0007669"/>
    <property type="project" value="UniProtKB-KW"/>
</dbReference>
<dbReference type="AlphaFoldDB" id="A0A7T0C554"/>
<evidence type="ECO:0000313" key="5">
    <source>
        <dbReference type="Proteomes" id="UP000594464"/>
    </source>
</evidence>
<comment type="pathway">
    <text evidence="1">Cofactor biosynthesis; thiamine diphosphate biosynthesis.</text>
</comment>
<proteinExistence type="predicted"/>
<dbReference type="Pfam" id="PF02581">
    <property type="entry name" value="TMP-TENI"/>
    <property type="match status" value="1"/>
</dbReference>
<name>A0A7T0C554_9BACT</name>
<dbReference type="PANTHER" id="PTHR20857:SF15">
    <property type="entry name" value="THIAMINE-PHOSPHATE SYNTHASE"/>
    <property type="match status" value="1"/>
</dbReference>
<dbReference type="EMBL" id="CP048620">
    <property type="protein sequence ID" value="QPJ66719.1"/>
    <property type="molecule type" value="Genomic_DNA"/>
</dbReference>
<evidence type="ECO:0000256" key="1">
    <source>
        <dbReference type="ARBA" id="ARBA00004948"/>
    </source>
</evidence>
<dbReference type="Proteomes" id="UP000594464">
    <property type="component" value="Chromosome"/>
</dbReference>
<dbReference type="InterPro" id="IPR013785">
    <property type="entry name" value="Aldolase_TIM"/>
</dbReference>
<dbReference type="Gene3D" id="3.20.20.70">
    <property type="entry name" value="Aldolase class I"/>
    <property type="match status" value="1"/>
</dbReference>
<protein>
    <submittedName>
        <fullName evidence="4">Thiamine phosphate synthase</fullName>
    </submittedName>
</protein>
<dbReference type="InterPro" id="IPR022998">
    <property type="entry name" value="ThiamineP_synth_TenI"/>
</dbReference>
<gene>
    <name evidence="4" type="ORF">G3M78_00620</name>
</gene>
<dbReference type="PANTHER" id="PTHR20857">
    <property type="entry name" value="THIAMINE-PHOSPHATE PYROPHOSPHORYLASE"/>
    <property type="match status" value="1"/>
</dbReference>
<dbReference type="GO" id="GO:0004789">
    <property type="term" value="F:thiamine-phosphate diphosphorylase activity"/>
    <property type="evidence" value="ECO:0007669"/>
    <property type="project" value="TreeGrafter"/>
</dbReference>
<evidence type="ECO:0000259" key="3">
    <source>
        <dbReference type="Pfam" id="PF02581"/>
    </source>
</evidence>
<keyword evidence="2" id="KW-0784">Thiamine biosynthesis</keyword>
<evidence type="ECO:0000256" key="2">
    <source>
        <dbReference type="ARBA" id="ARBA00022977"/>
    </source>
</evidence>
<dbReference type="InterPro" id="IPR036206">
    <property type="entry name" value="ThiamineP_synth_sf"/>
</dbReference>
<evidence type="ECO:0000313" key="4">
    <source>
        <dbReference type="EMBL" id="QPJ66719.1"/>
    </source>
</evidence>
<organism evidence="4 5">
    <name type="scientific">Candidatus Nitrohelix vancouverensis</name>
    <dbReference type="NCBI Taxonomy" id="2705534"/>
    <lineage>
        <taxon>Bacteria</taxon>
        <taxon>Pseudomonadati</taxon>
        <taxon>Nitrospinota/Tectimicrobiota group</taxon>
        <taxon>Nitrospinota</taxon>
        <taxon>Nitrospinia</taxon>
        <taxon>Nitrospinales</taxon>
        <taxon>Nitrospinaceae</taxon>
        <taxon>Candidatus Nitrohelix</taxon>
    </lineage>
</organism>
<accession>A0A7T0C554</accession>
<dbReference type="KEGG" id="nva:G3M78_00620"/>